<keyword evidence="2" id="KW-1185">Reference proteome</keyword>
<dbReference type="Proteomes" id="UP001165121">
    <property type="component" value="Unassembled WGS sequence"/>
</dbReference>
<dbReference type="AlphaFoldDB" id="A0A9W7D685"/>
<gene>
    <name evidence="1" type="ORF">Pfra01_002224500</name>
</gene>
<proteinExistence type="predicted"/>
<sequence length="74" mass="8337">MSCRPIETSTPNQRPKLAKILPRSASGMTGMAIRQMASLVELVSLVESNNDQSKHQGHDDWFKNQWMLLTKQPA</sequence>
<protein>
    <submittedName>
        <fullName evidence="1">Unnamed protein product</fullName>
    </submittedName>
</protein>
<accession>A0A9W7D685</accession>
<reference evidence="1" key="1">
    <citation type="submission" date="2023-04" db="EMBL/GenBank/DDBJ databases">
        <title>Phytophthora fragariaefolia NBRC 109709.</title>
        <authorList>
            <person name="Ichikawa N."/>
            <person name="Sato H."/>
            <person name="Tonouchi N."/>
        </authorList>
    </citation>
    <scope>NUCLEOTIDE SEQUENCE</scope>
    <source>
        <strain evidence="1">NBRC 109709</strain>
    </source>
</reference>
<organism evidence="1 2">
    <name type="scientific">Phytophthora fragariaefolia</name>
    <dbReference type="NCBI Taxonomy" id="1490495"/>
    <lineage>
        <taxon>Eukaryota</taxon>
        <taxon>Sar</taxon>
        <taxon>Stramenopiles</taxon>
        <taxon>Oomycota</taxon>
        <taxon>Peronosporomycetes</taxon>
        <taxon>Peronosporales</taxon>
        <taxon>Peronosporaceae</taxon>
        <taxon>Phytophthora</taxon>
    </lineage>
</organism>
<evidence type="ECO:0000313" key="1">
    <source>
        <dbReference type="EMBL" id="GMF53683.1"/>
    </source>
</evidence>
<comment type="caution">
    <text evidence="1">The sequence shown here is derived from an EMBL/GenBank/DDBJ whole genome shotgun (WGS) entry which is preliminary data.</text>
</comment>
<name>A0A9W7D685_9STRA</name>
<evidence type="ECO:0000313" key="2">
    <source>
        <dbReference type="Proteomes" id="UP001165121"/>
    </source>
</evidence>
<dbReference type="EMBL" id="BSXT01003325">
    <property type="protein sequence ID" value="GMF53683.1"/>
    <property type="molecule type" value="Genomic_DNA"/>
</dbReference>